<dbReference type="Proteomes" id="UP000076078">
    <property type="component" value="Unassembled WGS sequence"/>
</dbReference>
<proteinExistence type="predicted"/>
<sequence length="399" mass="46254">MVKLHSIEIIAFLVILYISTVQCQPKFINIFGASCKLDLCEVQSYNIEVHNQSKIEPLHEFSVGKDYSLFGYYTKDRILYLQRWSEGQYQYHFADFTNDDFNDGGILNGDHKLAYGLKMVNPFAKLWMVNEKFRFVFMGLAVGENSHLVVKLFEHYYSPILNFNTTVQVNEKELGSFLTSSDMKSKIYYAYFKDIKNQYYVSLFNYTEICPDENCGNPEQDPCHDGKCEKAKTIHPFSMNLTNLHINGHKNLVYFSGNDPVTQRLAVYSFNMTSKKLEFLFSKNYNLSHTIDQSSNHGQNDSRYCLFYSHDAHWATIFYFESGKYIDYQLNIPSALLKPYSSVYYFVSDLNAGDQVPLTVKDDEFQENLEHNSTAAAINYYNRYVLLSIALLVLVLPIT</sequence>
<accession>A0A151Z552</accession>
<dbReference type="AlphaFoldDB" id="A0A151Z552"/>
<reference evidence="2 3" key="1">
    <citation type="submission" date="2015-12" db="EMBL/GenBank/DDBJ databases">
        <title>Dictyostelia acquired genes for synthesis and detection of signals that induce cell-type specialization by lateral gene transfer from prokaryotes.</title>
        <authorList>
            <person name="Gloeckner G."/>
            <person name="Schaap P."/>
        </authorList>
    </citation>
    <scope>NUCLEOTIDE SEQUENCE [LARGE SCALE GENOMIC DNA]</scope>
    <source>
        <strain evidence="2 3">TK</strain>
    </source>
</reference>
<protein>
    <submittedName>
        <fullName evidence="2">Uncharacterized protein</fullName>
    </submittedName>
</protein>
<organism evidence="2 3">
    <name type="scientific">Tieghemostelium lacteum</name>
    <name type="common">Slime mold</name>
    <name type="synonym">Dictyostelium lacteum</name>
    <dbReference type="NCBI Taxonomy" id="361077"/>
    <lineage>
        <taxon>Eukaryota</taxon>
        <taxon>Amoebozoa</taxon>
        <taxon>Evosea</taxon>
        <taxon>Eumycetozoa</taxon>
        <taxon>Dictyostelia</taxon>
        <taxon>Dictyosteliales</taxon>
        <taxon>Raperosteliaceae</taxon>
        <taxon>Tieghemostelium</taxon>
    </lineage>
</organism>
<evidence type="ECO:0000313" key="2">
    <source>
        <dbReference type="EMBL" id="KYQ89071.1"/>
    </source>
</evidence>
<keyword evidence="1" id="KW-0732">Signal</keyword>
<comment type="caution">
    <text evidence="2">The sequence shown here is derived from an EMBL/GenBank/DDBJ whole genome shotgun (WGS) entry which is preliminary data.</text>
</comment>
<feature type="chain" id="PRO_5007592842" evidence="1">
    <location>
        <begin position="24"/>
        <end position="399"/>
    </location>
</feature>
<dbReference type="EMBL" id="LODT01000042">
    <property type="protein sequence ID" value="KYQ89071.1"/>
    <property type="molecule type" value="Genomic_DNA"/>
</dbReference>
<dbReference type="InParanoid" id="A0A151Z552"/>
<keyword evidence="3" id="KW-1185">Reference proteome</keyword>
<evidence type="ECO:0000313" key="3">
    <source>
        <dbReference type="Proteomes" id="UP000076078"/>
    </source>
</evidence>
<name>A0A151Z552_TIELA</name>
<gene>
    <name evidence="2" type="ORF">DLAC_10299</name>
</gene>
<dbReference type="FunCoup" id="A0A151Z552">
    <property type="interactions" value="4"/>
</dbReference>
<feature type="signal peptide" evidence="1">
    <location>
        <begin position="1"/>
        <end position="23"/>
    </location>
</feature>
<evidence type="ECO:0000256" key="1">
    <source>
        <dbReference type="SAM" id="SignalP"/>
    </source>
</evidence>